<organism evidence="2 3">
    <name type="scientific">Cereibacter sphaeroides</name>
    <name type="common">Rhodobacter sphaeroides</name>
    <dbReference type="NCBI Taxonomy" id="1063"/>
    <lineage>
        <taxon>Bacteria</taxon>
        <taxon>Pseudomonadati</taxon>
        <taxon>Pseudomonadota</taxon>
        <taxon>Alphaproteobacteria</taxon>
        <taxon>Rhodobacterales</taxon>
        <taxon>Paracoccaceae</taxon>
        <taxon>Cereibacter</taxon>
    </lineage>
</organism>
<feature type="non-terminal residue" evidence="2">
    <location>
        <position position="1"/>
    </location>
</feature>
<feature type="domain" description="ABC-type glycine betaine transport system substrate-binding" evidence="1">
    <location>
        <begin position="4"/>
        <end position="55"/>
    </location>
</feature>
<proteinExistence type="predicted"/>
<name>A0A2W5RWI3_CERSP</name>
<evidence type="ECO:0000313" key="2">
    <source>
        <dbReference type="EMBL" id="PZQ94126.1"/>
    </source>
</evidence>
<gene>
    <name evidence="2" type="ORF">DI533_22765</name>
</gene>
<dbReference type="GO" id="GO:0043190">
    <property type="term" value="C:ATP-binding cassette (ABC) transporter complex"/>
    <property type="evidence" value="ECO:0007669"/>
    <property type="project" value="InterPro"/>
</dbReference>
<dbReference type="SUPFAM" id="SSF53850">
    <property type="entry name" value="Periplasmic binding protein-like II"/>
    <property type="match status" value="1"/>
</dbReference>
<dbReference type="Proteomes" id="UP000248975">
    <property type="component" value="Unassembled WGS sequence"/>
</dbReference>
<evidence type="ECO:0000313" key="3">
    <source>
        <dbReference type="Proteomes" id="UP000248975"/>
    </source>
</evidence>
<dbReference type="InterPro" id="IPR007210">
    <property type="entry name" value="ABC_Gly_betaine_transp_sub-bd"/>
</dbReference>
<dbReference type="EMBL" id="QFQS01000055">
    <property type="protein sequence ID" value="PZQ94126.1"/>
    <property type="molecule type" value="Genomic_DNA"/>
</dbReference>
<evidence type="ECO:0000259" key="1">
    <source>
        <dbReference type="Pfam" id="PF04069"/>
    </source>
</evidence>
<reference evidence="2 3" key="1">
    <citation type="submission" date="2017-08" db="EMBL/GenBank/DDBJ databases">
        <title>Infants hospitalized years apart are colonized by the same room-sourced microbial strains.</title>
        <authorList>
            <person name="Brooks B."/>
            <person name="Olm M.R."/>
            <person name="Firek B.A."/>
            <person name="Baker R."/>
            <person name="Thomas B.C."/>
            <person name="Morowitz M.J."/>
            <person name="Banfield J.F."/>
        </authorList>
    </citation>
    <scope>NUCLEOTIDE SEQUENCE [LARGE SCALE GENOMIC DNA]</scope>
    <source>
        <strain evidence="2">S2_003_000_R2_11</strain>
    </source>
</reference>
<sequence>RNWHVASKSFRTDHPRAAQFFSRFTLFEKQMSSMMVWIDDDGVKPEVAAQRFIDENPDLIWYMIGDLGSGLAKPAVLN</sequence>
<dbReference type="Gene3D" id="3.40.190.10">
    <property type="entry name" value="Periplasmic binding protein-like II"/>
    <property type="match status" value="1"/>
</dbReference>
<dbReference type="AlphaFoldDB" id="A0A2W5RWI3"/>
<protein>
    <recommendedName>
        <fullName evidence="1">ABC-type glycine betaine transport system substrate-binding domain-containing protein</fullName>
    </recommendedName>
</protein>
<dbReference type="Pfam" id="PF04069">
    <property type="entry name" value="OpuAC"/>
    <property type="match status" value="1"/>
</dbReference>
<dbReference type="GO" id="GO:0022857">
    <property type="term" value="F:transmembrane transporter activity"/>
    <property type="evidence" value="ECO:0007669"/>
    <property type="project" value="InterPro"/>
</dbReference>
<accession>A0A2W5RWI3</accession>
<comment type="caution">
    <text evidence="2">The sequence shown here is derived from an EMBL/GenBank/DDBJ whole genome shotgun (WGS) entry which is preliminary data.</text>
</comment>